<sequence>MSEDIRLDPDALRHDGAQLAELGDRVGRTYTGLRHGLAAAEGCWGDDDLGEAFAKDFTPHADQLLAGLRAMEESLRGAARQIRDAAADFEAQDLGGADRIGRTADESPGVAPDYGTGTPPASQFAPASAQGPRNAAVPTDSAISDGVPTEPSASGPTSAPQSTGTPGGSGIPDGSSGRPSSPQSDRQSPDPSKQAPDARGGGKSGEHAGRGPRAAGGPPPTGASAPVTGRDAPRNAAAAGRDATPGRKSGVGAGRETPWTGPPSRTTRGPAADQNPSSPRTGAPPRSPKDAERLRDRPRDLGRSTGKPAASPLFAWLARMLADRHGVTVVGFDLPELQEAPVRQFAAAIDRVLTDYPAIELDVVAVAELDDDAENVRWHSETRDSGTVRSITLDQRVAREPSGDTGTPESPTDSDASAVYAATVRELGLALNDAGGDVARRTAQRTLIAEYMRVAAGRYTTLAELLRGYRSWRAELPGGPGETGFDARRAVAAAFAQVVLHRERAGAPAKVLHAALVDAASVRD</sequence>
<dbReference type="Gene3D" id="1.10.287.1060">
    <property type="entry name" value="ESAT-6-like"/>
    <property type="match status" value="1"/>
</dbReference>
<protein>
    <recommendedName>
        <fullName evidence="4">WXG100 family type VII secretion target</fullName>
    </recommendedName>
</protein>
<evidence type="ECO:0000313" key="3">
    <source>
        <dbReference type="Proteomes" id="UP000516173"/>
    </source>
</evidence>
<feature type="compositionally biased region" description="Low complexity" evidence="1">
    <location>
        <begin position="211"/>
        <end position="247"/>
    </location>
</feature>
<organism evidence="2 3">
    <name type="scientific">Nocardia wallacei</name>
    <dbReference type="NCBI Taxonomy" id="480035"/>
    <lineage>
        <taxon>Bacteria</taxon>
        <taxon>Bacillati</taxon>
        <taxon>Actinomycetota</taxon>
        <taxon>Actinomycetes</taxon>
        <taxon>Mycobacteriales</taxon>
        <taxon>Nocardiaceae</taxon>
        <taxon>Nocardia</taxon>
    </lineage>
</organism>
<keyword evidence="3" id="KW-1185">Reference proteome</keyword>
<dbReference type="KEGG" id="nwl:NWFMUON74_57310"/>
<name>A0A7G1KVG1_9NOCA</name>
<feature type="compositionally biased region" description="Low complexity" evidence="1">
    <location>
        <begin position="172"/>
        <end position="192"/>
    </location>
</feature>
<dbReference type="Proteomes" id="UP000516173">
    <property type="component" value="Chromosome"/>
</dbReference>
<dbReference type="EMBL" id="AP023396">
    <property type="protein sequence ID" value="BCK57959.1"/>
    <property type="molecule type" value="Genomic_DNA"/>
</dbReference>
<accession>A0A7G1KVG1</accession>
<evidence type="ECO:0000313" key="2">
    <source>
        <dbReference type="EMBL" id="BCK57959.1"/>
    </source>
</evidence>
<evidence type="ECO:0000256" key="1">
    <source>
        <dbReference type="SAM" id="MobiDB-lite"/>
    </source>
</evidence>
<feature type="region of interest" description="Disordered" evidence="1">
    <location>
        <begin position="93"/>
        <end position="308"/>
    </location>
</feature>
<evidence type="ECO:0008006" key="4">
    <source>
        <dbReference type="Google" id="ProtNLM"/>
    </source>
</evidence>
<feature type="compositionally biased region" description="Low complexity" evidence="1">
    <location>
        <begin position="119"/>
        <end position="132"/>
    </location>
</feature>
<reference evidence="2 3" key="1">
    <citation type="submission" date="2020-08" db="EMBL/GenBank/DDBJ databases">
        <title>Genome Sequencing of Nocardia wallacei strain FMUON74 and assembly.</title>
        <authorList>
            <person name="Toyokawa M."/>
            <person name="Uesaka K."/>
        </authorList>
    </citation>
    <scope>NUCLEOTIDE SEQUENCE [LARGE SCALE GENOMIC DNA]</scope>
    <source>
        <strain evidence="2 3">FMUON74</strain>
    </source>
</reference>
<gene>
    <name evidence="2" type="ORF">NWFMUON74_57310</name>
</gene>
<dbReference type="RefSeq" id="WP_187684784.1">
    <property type="nucleotide sequence ID" value="NZ_AP023396.1"/>
</dbReference>
<dbReference type="AlphaFoldDB" id="A0A7G1KVG1"/>
<feature type="compositionally biased region" description="Polar residues" evidence="1">
    <location>
        <begin position="404"/>
        <end position="415"/>
    </location>
</feature>
<dbReference type="GeneID" id="80350158"/>
<feature type="region of interest" description="Disordered" evidence="1">
    <location>
        <begin position="378"/>
        <end position="415"/>
    </location>
</feature>
<feature type="compositionally biased region" description="Basic and acidic residues" evidence="1">
    <location>
        <begin position="287"/>
        <end position="302"/>
    </location>
</feature>
<feature type="compositionally biased region" description="Low complexity" evidence="1">
    <location>
        <begin position="154"/>
        <end position="164"/>
    </location>
</feature>
<proteinExistence type="predicted"/>